<proteinExistence type="predicted"/>
<comment type="caution">
    <text evidence="2">The sequence shown here is derived from an EMBL/GenBank/DDBJ whole genome shotgun (WGS) entry which is preliminary data.</text>
</comment>
<evidence type="ECO:0000256" key="1">
    <source>
        <dbReference type="SAM" id="MobiDB-lite"/>
    </source>
</evidence>
<keyword evidence="3" id="KW-1185">Reference proteome</keyword>
<feature type="region of interest" description="Disordered" evidence="1">
    <location>
        <begin position="80"/>
        <end position="104"/>
    </location>
</feature>
<gene>
    <name evidence="2" type="ORF">Ae201684_000179</name>
</gene>
<accession>A0A6G0XYR5</accession>
<name>A0A6G0XYR5_9STRA</name>
<evidence type="ECO:0000313" key="3">
    <source>
        <dbReference type="Proteomes" id="UP000481153"/>
    </source>
</evidence>
<reference evidence="2 3" key="1">
    <citation type="submission" date="2019-07" db="EMBL/GenBank/DDBJ databases">
        <title>Genomics analysis of Aphanomyces spp. identifies a new class of oomycete effector associated with host adaptation.</title>
        <authorList>
            <person name="Gaulin E."/>
        </authorList>
    </citation>
    <scope>NUCLEOTIDE SEQUENCE [LARGE SCALE GENOMIC DNA]</scope>
    <source>
        <strain evidence="2 3">ATCC 201684</strain>
    </source>
</reference>
<evidence type="ECO:0000313" key="2">
    <source>
        <dbReference type="EMBL" id="KAF0745730.1"/>
    </source>
</evidence>
<feature type="region of interest" description="Disordered" evidence="1">
    <location>
        <begin position="1"/>
        <end position="23"/>
    </location>
</feature>
<dbReference type="VEuPathDB" id="FungiDB:AeMF1_003030"/>
<organism evidence="2 3">
    <name type="scientific">Aphanomyces euteiches</name>
    <dbReference type="NCBI Taxonomy" id="100861"/>
    <lineage>
        <taxon>Eukaryota</taxon>
        <taxon>Sar</taxon>
        <taxon>Stramenopiles</taxon>
        <taxon>Oomycota</taxon>
        <taxon>Saprolegniomycetes</taxon>
        <taxon>Saprolegniales</taxon>
        <taxon>Verrucalvaceae</taxon>
        <taxon>Aphanomyces</taxon>
    </lineage>
</organism>
<dbReference type="EMBL" id="VJMJ01000001">
    <property type="protein sequence ID" value="KAF0745730.1"/>
    <property type="molecule type" value="Genomic_DNA"/>
</dbReference>
<protein>
    <submittedName>
        <fullName evidence="2">Uncharacterized protein</fullName>
    </submittedName>
</protein>
<dbReference type="Proteomes" id="UP000481153">
    <property type="component" value="Unassembled WGS sequence"/>
</dbReference>
<dbReference type="AlphaFoldDB" id="A0A6G0XYR5"/>
<sequence length="405" mass="46430">MQKYHENSSNNAERSSEDTPDTAAPDILTQFLEYLSKALTIQHADGLTLLAQAFLKGGDNEILDQFVNESLNVVIFSRRNEDDQGSTTTKNQLPKKRHVGASQDVTNHKARLNHCASYQNGDLATSETKDIDPTKDNIPELFTTLSKALGKEVALAWSSILEKKPWMRWAMSFAPFLPATSPGRVNFNLKLQQFYCLHGQALWERYFWLPISLTWAPFERLQNAQKAFGLLVYELYTLEGLPVFLFLDHYPHPSWPVLFEDALSVLNFRPANLLLYLNDQHDKRWPSWKGYWTPKSSSSGSQLANLAYQPWAFLEWAAARDKAACLKDQWTFLKSKPIFFQQLKAAIHANSFDSTRCPYVGAVLPEGLPSHWRFPKAPQTKLQWDYRRQRAVENECTVPNLILFD</sequence>